<protein>
    <submittedName>
        <fullName evidence="2">Uncharacterized protein</fullName>
    </submittedName>
</protein>
<evidence type="ECO:0000313" key="3">
    <source>
        <dbReference type="Proteomes" id="UP000198281"/>
    </source>
</evidence>
<dbReference type="OrthoDB" id="7566841at2"/>
<dbReference type="EMBL" id="FZOS01000001">
    <property type="protein sequence ID" value="SNS10796.1"/>
    <property type="molecule type" value="Genomic_DNA"/>
</dbReference>
<feature type="signal peptide" evidence="1">
    <location>
        <begin position="1"/>
        <end position="22"/>
    </location>
</feature>
<accession>A0A239BSE2</accession>
<evidence type="ECO:0000256" key="1">
    <source>
        <dbReference type="SAM" id="SignalP"/>
    </source>
</evidence>
<reference evidence="3" key="1">
    <citation type="submission" date="2017-06" db="EMBL/GenBank/DDBJ databases">
        <authorList>
            <person name="Varghese N."/>
            <person name="Submissions S."/>
        </authorList>
    </citation>
    <scope>NUCLEOTIDE SEQUENCE [LARGE SCALE GENOMIC DNA]</scope>
    <source>
        <strain evidence="3">LNB2</strain>
    </source>
</reference>
<evidence type="ECO:0000313" key="2">
    <source>
        <dbReference type="EMBL" id="SNS10796.1"/>
    </source>
</evidence>
<feature type="chain" id="PRO_5012127609" evidence="1">
    <location>
        <begin position="23"/>
        <end position="172"/>
    </location>
</feature>
<dbReference type="AlphaFoldDB" id="A0A239BSE2"/>
<name>A0A239BSE2_9SPHN</name>
<sequence>MLFAALPAVLPVVLAPTLIAAAAPVSDFARKEGFAVQQIITADAAQLLRDWQAPDRATQSPTIERIGREQVVDSFIVFTGCKGDAIHRCNVTVDFTLIGPAGQIFAEHSNAVVAVGKAPPGGGALQLSEESLGIFIEPDDPAGDYVVRAVVTDHVAGIILSTERKLTVVEAP</sequence>
<dbReference type="Proteomes" id="UP000198281">
    <property type="component" value="Unassembled WGS sequence"/>
</dbReference>
<keyword evidence="1" id="KW-0732">Signal</keyword>
<organism evidence="2 3">
    <name type="scientific">Edaphosphingomonas laterariae</name>
    <dbReference type="NCBI Taxonomy" id="861865"/>
    <lineage>
        <taxon>Bacteria</taxon>
        <taxon>Pseudomonadati</taxon>
        <taxon>Pseudomonadota</taxon>
        <taxon>Alphaproteobacteria</taxon>
        <taxon>Sphingomonadales</taxon>
        <taxon>Rhizorhabdaceae</taxon>
        <taxon>Edaphosphingomonas</taxon>
    </lineage>
</organism>
<gene>
    <name evidence="2" type="ORF">SAMN06295912_101380</name>
</gene>
<proteinExistence type="predicted"/>
<keyword evidence="3" id="KW-1185">Reference proteome</keyword>